<accession>A0A4S4A0B8</accession>
<dbReference type="SUPFAM" id="SSF54427">
    <property type="entry name" value="NTF2-like"/>
    <property type="match status" value="1"/>
</dbReference>
<dbReference type="Proteomes" id="UP000307507">
    <property type="component" value="Unassembled WGS sequence"/>
</dbReference>
<dbReference type="OrthoDB" id="129343at2"/>
<dbReference type="Pfam" id="PF12680">
    <property type="entry name" value="SnoaL_2"/>
    <property type="match status" value="1"/>
</dbReference>
<name>A0A4S4A0B8_9FLAO</name>
<dbReference type="EMBL" id="SSNZ01000002">
    <property type="protein sequence ID" value="THF51688.1"/>
    <property type="molecule type" value="Genomic_DNA"/>
</dbReference>
<evidence type="ECO:0000313" key="2">
    <source>
        <dbReference type="EMBL" id="THF51688.1"/>
    </source>
</evidence>
<dbReference type="Gene3D" id="3.10.450.50">
    <property type="match status" value="1"/>
</dbReference>
<protein>
    <submittedName>
        <fullName evidence="2">Nuclear transport factor 2 family protein</fullName>
    </submittedName>
</protein>
<organism evidence="2 3">
    <name type="scientific">Flavobacterium supellecticarium</name>
    <dbReference type="NCBI Taxonomy" id="2565924"/>
    <lineage>
        <taxon>Bacteria</taxon>
        <taxon>Pseudomonadati</taxon>
        <taxon>Bacteroidota</taxon>
        <taxon>Flavobacteriia</taxon>
        <taxon>Flavobacteriales</taxon>
        <taxon>Flavobacteriaceae</taxon>
        <taxon>Flavobacterium</taxon>
    </lineage>
</organism>
<feature type="domain" description="SnoaL-like" evidence="1">
    <location>
        <begin position="35"/>
        <end position="138"/>
    </location>
</feature>
<reference evidence="2 3" key="1">
    <citation type="submission" date="2019-04" db="EMBL/GenBank/DDBJ databases">
        <title>Flavobacterium sp. nov. isolated from construction timber.</title>
        <authorList>
            <person name="Lin S.-Y."/>
            <person name="Chang C.-T."/>
            <person name="Young C.-C."/>
        </authorList>
    </citation>
    <scope>NUCLEOTIDE SEQUENCE [LARGE SCALE GENOMIC DNA]</scope>
    <source>
        <strain evidence="2 3">CC-CTC003</strain>
    </source>
</reference>
<evidence type="ECO:0000259" key="1">
    <source>
        <dbReference type="Pfam" id="PF12680"/>
    </source>
</evidence>
<dbReference type="RefSeq" id="WP_136402672.1">
    <property type="nucleotide sequence ID" value="NZ_SSNZ01000002.1"/>
</dbReference>
<evidence type="ECO:0000313" key="3">
    <source>
        <dbReference type="Proteomes" id="UP000307507"/>
    </source>
</evidence>
<dbReference type="InterPro" id="IPR032710">
    <property type="entry name" value="NTF2-like_dom_sf"/>
</dbReference>
<sequence>MKNFVLALFALAVMVSCSDKKTDRKETLHQNEKLIQQYFDYFNKHDWVKLSEMYTETAEFRDPSLGPEVVKQSRYQIIKKYTELAQLFPDLKDTVSTIYLAGEHHVVVEFTSSGTAPDKSRFLLPICTIFTIENGMITKDFTYYDNFE</sequence>
<gene>
    <name evidence="2" type="ORF">E6C50_07970</name>
</gene>
<keyword evidence="3" id="KW-1185">Reference proteome</keyword>
<dbReference type="AlphaFoldDB" id="A0A4S4A0B8"/>
<dbReference type="InterPro" id="IPR037401">
    <property type="entry name" value="SnoaL-like"/>
</dbReference>
<dbReference type="PROSITE" id="PS51257">
    <property type="entry name" value="PROKAR_LIPOPROTEIN"/>
    <property type="match status" value="1"/>
</dbReference>
<proteinExistence type="predicted"/>
<comment type="caution">
    <text evidence="2">The sequence shown here is derived from an EMBL/GenBank/DDBJ whole genome shotgun (WGS) entry which is preliminary data.</text>
</comment>